<protein>
    <submittedName>
        <fullName evidence="2">Uncharacterized protein</fullName>
    </submittedName>
</protein>
<dbReference type="AlphaFoldDB" id="A0AAX3UCK1"/>
<evidence type="ECO:0000313" key="1">
    <source>
        <dbReference type="EMBL" id="SDA67417.1"/>
    </source>
</evidence>
<dbReference type="EMBL" id="CP123735">
    <property type="protein sequence ID" value="WGO85416.1"/>
    <property type="molecule type" value="Genomic_DNA"/>
</dbReference>
<sequence length="161" mass="19257">MVRIKLQKISEKERHTYEALYGGVEFKKSYGDHYLPTLLLKDVKYNGIVVADHLWVNYTKGFSRLGQLEDNDVIVFDGRVMTYEKGYYTEKRQREYGLGRPTKIHLLNEKEKAPLPDALKEKNALVGYIMKVNKEFYLANNRPYEKWYVQQYEKWLEEYTK</sequence>
<name>A0AAX3UCK1_9LACO</name>
<dbReference type="EMBL" id="FMXC01000036">
    <property type="protein sequence ID" value="SDA67417.1"/>
    <property type="molecule type" value="Genomic_DNA"/>
</dbReference>
<keyword evidence="3" id="KW-1185">Reference proteome</keyword>
<organism evidence="2 4">
    <name type="scientific">Lactobacillus kefiranofaciens</name>
    <dbReference type="NCBI Taxonomy" id="267818"/>
    <lineage>
        <taxon>Bacteria</taxon>
        <taxon>Bacillati</taxon>
        <taxon>Bacillota</taxon>
        <taxon>Bacilli</taxon>
        <taxon>Lactobacillales</taxon>
        <taxon>Lactobacillaceae</taxon>
        <taxon>Lactobacillus</taxon>
    </lineage>
</organism>
<proteinExistence type="predicted"/>
<gene>
    <name evidence="2" type="ORF">QEJ78_08595</name>
    <name evidence="1" type="ORF">SAMN02983011_02073</name>
</gene>
<accession>A0AAX3UCK1</accession>
<dbReference type="Proteomes" id="UP000181860">
    <property type="component" value="Unassembled WGS sequence"/>
</dbReference>
<reference evidence="2" key="2">
    <citation type="journal article" date="2022" name="Food Funct.">
        <title>Lactobacillus kefiranofaciens ZW18 from Kefir enhances the anti-tumor effect of anti-programmed cell death 1 (PD-1) immunotherapy by modulating the gut microbiota.</title>
        <authorList>
            <person name="Zhao J."/>
            <person name="Wang Y."/>
            <person name="Wang J."/>
            <person name="Lv M."/>
            <person name="Zhou C."/>
            <person name="Jia L."/>
            <person name="Geng W."/>
        </authorList>
    </citation>
    <scope>NUCLEOTIDE SEQUENCE</scope>
    <source>
        <strain evidence="2">ZW18</strain>
    </source>
</reference>
<evidence type="ECO:0000313" key="4">
    <source>
        <dbReference type="Proteomes" id="UP001242513"/>
    </source>
</evidence>
<dbReference type="Proteomes" id="UP001242513">
    <property type="component" value="Chromosome"/>
</dbReference>
<reference evidence="1 3" key="1">
    <citation type="submission" date="2016-10" db="EMBL/GenBank/DDBJ databases">
        <authorList>
            <person name="Varghese N."/>
            <person name="Submissions S."/>
        </authorList>
    </citation>
    <scope>NUCLEOTIDE SEQUENCE [LARGE SCALE GENOMIC DNA]</scope>
    <source>
        <strain evidence="1 3">ATCC 43761</strain>
    </source>
</reference>
<reference evidence="2" key="3">
    <citation type="submission" date="2023-04" db="EMBL/GenBank/DDBJ databases">
        <authorList>
            <person name="Wang Y."/>
        </authorList>
    </citation>
    <scope>NUCLEOTIDE SEQUENCE</scope>
    <source>
        <strain evidence="2">ZW18</strain>
    </source>
</reference>
<evidence type="ECO:0000313" key="2">
    <source>
        <dbReference type="EMBL" id="WGO85416.1"/>
    </source>
</evidence>
<dbReference type="RefSeq" id="WP_013854901.1">
    <property type="nucleotide sequence ID" value="NZ_CP123735.1"/>
</dbReference>
<evidence type="ECO:0000313" key="3">
    <source>
        <dbReference type="Proteomes" id="UP000181860"/>
    </source>
</evidence>